<proteinExistence type="predicted"/>
<gene>
    <name evidence="3" type="ORF">GWI33_021151</name>
</gene>
<feature type="region of interest" description="Disordered" evidence="1">
    <location>
        <begin position="56"/>
        <end position="76"/>
    </location>
</feature>
<evidence type="ECO:0000256" key="1">
    <source>
        <dbReference type="SAM" id="MobiDB-lite"/>
    </source>
</evidence>
<dbReference type="Proteomes" id="UP000625711">
    <property type="component" value="Unassembled WGS sequence"/>
</dbReference>
<keyword evidence="2" id="KW-0732">Signal</keyword>
<protein>
    <submittedName>
        <fullName evidence="3">Uncharacterized protein</fullName>
    </submittedName>
</protein>
<organism evidence="3 4">
    <name type="scientific">Rhynchophorus ferrugineus</name>
    <name type="common">Red palm weevil</name>
    <name type="synonym">Curculio ferrugineus</name>
    <dbReference type="NCBI Taxonomy" id="354439"/>
    <lineage>
        <taxon>Eukaryota</taxon>
        <taxon>Metazoa</taxon>
        <taxon>Ecdysozoa</taxon>
        <taxon>Arthropoda</taxon>
        <taxon>Hexapoda</taxon>
        <taxon>Insecta</taxon>
        <taxon>Pterygota</taxon>
        <taxon>Neoptera</taxon>
        <taxon>Endopterygota</taxon>
        <taxon>Coleoptera</taxon>
        <taxon>Polyphaga</taxon>
        <taxon>Cucujiformia</taxon>
        <taxon>Curculionidae</taxon>
        <taxon>Dryophthorinae</taxon>
        <taxon>Rhynchophorus</taxon>
    </lineage>
</organism>
<feature type="signal peptide" evidence="2">
    <location>
        <begin position="1"/>
        <end position="20"/>
    </location>
</feature>
<evidence type="ECO:0000256" key="2">
    <source>
        <dbReference type="SAM" id="SignalP"/>
    </source>
</evidence>
<name>A0A834I204_RHYFE</name>
<sequence>MVSVLLRHLLLIMLLILRYGLPITDRFTQLDFPEQPRSYKTNPSYLDTILWTQSAAKQQRPPGHSKSWTFPAPFGPNDRLTDDAEWFQRVRDRMPTGKSCFGGPERRALRDDDGDVTEEGARVDRERVRQVCVMGMKPTTTV</sequence>
<feature type="region of interest" description="Disordered" evidence="1">
    <location>
        <begin position="95"/>
        <end position="117"/>
    </location>
</feature>
<reference evidence="3" key="1">
    <citation type="submission" date="2020-08" db="EMBL/GenBank/DDBJ databases">
        <title>Genome sequencing and assembly of the red palm weevil Rhynchophorus ferrugineus.</title>
        <authorList>
            <person name="Dias G.B."/>
            <person name="Bergman C.M."/>
            <person name="Manee M."/>
        </authorList>
    </citation>
    <scope>NUCLEOTIDE SEQUENCE</scope>
    <source>
        <strain evidence="3">AA-2017</strain>
        <tissue evidence="3">Whole larva</tissue>
    </source>
</reference>
<keyword evidence="4" id="KW-1185">Reference proteome</keyword>
<evidence type="ECO:0000313" key="3">
    <source>
        <dbReference type="EMBL" id="KAF7265497.1"/>
    </source>
</evidence>
<accession>A0A834I204</accession>
<dbReference type="AlphaFoldDB" id="A0A834I204"/>
<dbReference type="EMBL" id="JAACXV010014612">
    <property type="protein sequence ID" value="KAF7265497.1"/>
    <property type="molecule type" value="Genomic_DNA"/>
</dbReference>
<evidence type="ECO:0000313" key="4">
    <source>
        <dbReference type="Proteomes" id="UP000625711"/>
    </source>
</evidence>
<feature type="chain" id="PRO_5032348405" evidence="2">
    <location>
        <begin position="21"/>
        <end position="142"/>
    </location>
</feature>
<comment type="caution">
    <text evidence="3">The sequence shown here is derived from an EMBL/GenBank/DDBJ whole genome shotgun (WGS) entry which is preliminary data.</text>
</comment>